<keyword evidence="1" id="KW-0812">Transmembrane</keyword>
<organism evidence="2 3">
    <name type="scientific">Tenuifilum thalassicum</name>
    <dbReference type="NCBI Taxonomy" id="2590900"/>
    <lineage>
        <taxon>Bacteria</taxon>
        <taxon>Pseudomonadati</taxon>
        <taxon>Bacteroidota</taxon>
        <taxon>Bacteroidia</taxon>
        <taxon>Bacteroidales</taxon>
        <taxon>Tenuifilaceae</taxon>
        <taxon>Tenuifilum</taxon>
    </lineage>
</organism>
<feature type="transmembrane region" description="Helical" evidence="1">
    <location>
        <begin position="117"/>
        <end position="139"/>
    </location>
</feature>
<keyword evidence="1" id="KW-1133">Transmembrane helix</keyword>
<feature type="transmembrane region" description="Helical" evidence="1">
    <location>
        <begin position="12"/>
        <end position="30"/>
    </location>
</feature>
<feature type="transmembrane region" description="Helical" evidence="1">
    <location>
        <begin position="295"/>
        <end position="315"/>
    </location>
</feature>
<dbReference type="AlphaFoldDB" id="A0A7D3XES7"/>
<dbReference type="Pfam" id="PF11028">
    <property type="entry name" value="TMEM260-like"/>
    <property type="match status" value="1"/>
</dbReference>
<dbReference type="KEGG" id="ttz:FHG85_01405"/>
<name>A0A7D3XES7_9BACT</name>
<feature type="transmembrane region" description="Helical" evidence="1">
    <location>
        <begin position="224"/>
        <end position="249"/>
    </location>
</feature>
<accession>A0A7D3XES7</accession>
<evidence type="ECO:0000256" key="1">
    <source>
        <dbReference type="SAM" id="Phobius"/>
    </source>
</evidence>
<feature type="transmembrane region" description="Helical" evidence="1">
    <location>
        <begin position="562"/>
        <end position="586"/>
    </location>
</feature>
<feature type="transmembrane region" description="Helical" evidence="1">
    <location>
        <begin position="181"/>
        <end position="212"/>
    </location>
</feature>
<evidence type="ECO:0000313" key="3">
    <source>
        <dbReference type="Proteomes" id="UP000500961"/>
    </source>
</evidence>
<gene>
    <name evidence="2" type="ORF">FHG85_01405</name>
</gene>
<dbReference type="PANTHER" id="PTHR16214">
    <property type="entry name" value="TRANSMEMBRANE PROTEIN 260"/>
    <property type="match status" value="1"/>
</dbReference>
<evidence type="ECO:0000313" key="2">
    <source>
        <dbReference type="EMBL" id="QKG78977.1"/>
    </source>
</evidence>
<keyword evidence="1" id="KW-0472">Membrane</keyword>
<feature type="transmembrane region" description="Helical" evidence="1">
    <location>
        <begin position="151"/>
        <end position="169"/>
    </location>
</feature>
<sequence length="1022" mass="117691">MKNFTLNQFKKYNNLTGWITFGIATLVYLLTIEPTASFWDCGEFIASGNKLEVGHPPGAPLFMLMVRFFTMFAPSPHWVPILANSLSALASSFTILFLFWTITYMARRIIVSNNNEINLTQLILILSAGFVGALAYTFSDTFWFSAVEGEVYATSSLFTALVFWAILKWEEHANEPHANRWLIFIAFLMGLSIGVHLLNLLAIPAIALVYYFKKFKYSPKGLLYTLLISGILLLTIMYGIIQGFVIFASKIELIFVNSLGLPIKSGVLFLFFTTIGLLSYGIYRTHKKGKVILNTILVALTVIMIGYSSYAAIVIRSSANPPMDQNSPDNMFSLLYYLNREQYGDRPLLYGQVFNAQPIARVKGEPTYAPKDGKYVFVRTKDKYKYDPKFEMLFPRMWSNEPNHVRAYKQWSNFKGKPVKQYSPDGKVETTYIPTFGENILFFIRYQLGHMYFRYFMWNFAGRQNDMQGHGEVTKGNWICGIPFIDNFRLGPQDKLPEIYKNNKAHNKYYLLPFILGIVGLAFQLKKHKHDFWVTMMLFIMTGIAIVVYLNQSPYQPRERDYAYAGSFYAFAIWIGLGVPAVYQLIKKIKDHPIFAVATATLCTLGVPVLMASENWDDHDRSGSFIPADFGYNMLIGCKPNSILFTYGDNDTFPLWYNQEVEGVRTDVRVANLSYLSGDWYIDQMKRKAYDSDPIPIRMTRDQYFTGARDAILVIDRIKEPLNLDRVVDFYLSDNPDNKIQSPFNRSERINYIPSKTVFLPIDKASVSQKLGISEHYKNQLVDTMQWSINKNIVLKNGLVLFDLLATNQWERPIYYGTTVNSETFFGLDKYFHLEGMMYRVLPIQAKRQWGTGSVNTEEMWKNLMEKYRFRSINDPKVYLDENKLRIISNYRNLFARLANALIDEGKKDSAKLVLNRCMELIPPETVTLNYFALPLVEAYYRAGDMDNALKYSKIMSSQAIEAAKYMIYDLSPYQKNWLGNELQLNLAILYELTRLANQYEKGDYSNELTNTFNSFISTLEG</sequence>
<feature type="transmembrane region" description="Helical" evidence="1">
    <location>
        <begin position="81"/>
        <end position="105"/>
    </location>
</feature>
<keyword evidence="3" id="KW-1185">Reference proteome</keyword>
<dbReference type="RefSeq" id="WP_173072493.1">
    <property type="nucleotide sequence ID" value="NZ_CP041345.1"/>
</dbReference>
<dbReference type="EMBL" id="CP041345">
    <property type="protein sequence ID" value="QKG78977.1"/>
    <property type="molecule type" value="Genomic_DNA"/>
</dbReference>
<dbReference type="InterPro" id="IPR052724">
    <property type="entry name" value="GT117_domain-containing"/>
</dbReference>
<protein>
    <submittedName>
        <fullName evidence="2">DUF2723 domain-containing protein</fullName>
    </submittedName>
</protein>
<feature type="transmembrane region" description="Helical" evidence="1">
    <location>
        <begin position="261"/>
        <end position="283"/>
    </location>
</feature>
<proteinExistence type="predicted"/>
<feature type="transmembrane region" description="Helical" evidence="1">
    <location>
        <begin position="532"/>
        <end position="550"/>
    </location>
</feature>
<reference evidence="2 3" key="1">
    <citation type="submission" date="2019-07" db="EMBL/GenBank/DDBJ databases">
        <title>Thalassofilum flectens gen. nov., sp. nov., a novel moderate thermophilic anaerobe from a shallow sea hot spring in Kunashir Island (Russia), representing a new family in the order Bacteroidales, and proposal of Thalassofilacea fam. nov.</title>
        <authorList>
            <person name="Kochetkova T.V."/>
            <person name="Podosokorskaya O.A."/>
            <person name="Novikov A."/>
            <person name="Elcheninov A.G."/>
            <person name="Toshchakov S.V."/>
            <person name="Kublanov I.V."/>
        </authorList>
    </citation>
    <scope>NUCLEOTIDE SEQUENCE [LARGE SCALE GENOMIC DNA]</scope>
    <source>
        <strain evidence="2 3">38-H</strain>
    </source>
</reference>
<dbReference type="Proteomes" id="UP000500961">
    <property type="component" value="Chromosome"/>
</dbReference>
<dbReference type="PANTHER" id="PTHR16214:SF3">
    <property type="entry name" value="TRANSMEMBRANE PROTEIN 260"/>
    <property type="match status" value="1"/>
</dbReference>
<feature type="transmembrane region" description="Helical" evidence="1">
    <location>
        <begin position="509"/>
        <end position="526"/>
    </location>
</feature>
<dbReference type="InterPro" id="IPR021280">
    <property type="entry name" value="TMEM260-like"/>
</dbReference>